<dbReference type="AlphaFoldDB" id="A0A395SYS6"/>
<evidence type="ECO:0000256" key="2">
    <source>
        <dbReference type="SAM" id="MobiDB-lite"/>
    </source>
</evidence>
<dbReference type="InterPro" id="IPR011047">
    <property type="entry name" value="Quinoprotein_ADH-like_sf"/>
</dbReference>
<keyword evidence="5" id="KW-1185">Reference proteome</keyword>
<dbReference type="InterPro" id="IPR015943">
    <property type="entry name" value="WD40/YVTN_repeat-like_dom_sf"/>
</dbReference>
<feature type="compositionally biased region" description="Polar residues" evidence="2">
    <location>
        <begin position="35"/>
        <end position="46"/>
    </location>
</feature>
<evidence type="ECO:0000313" key="5">
    <source>
        <dbReference type="Proteomes" id="UP000266234"/>
    </source>
</evidence>
<feature type="compositionally biased region" description="Basic and acidic residues" evidence="2">
    <location>
        <begin position="47"/>
        <end position="56"/>
    </location>
</feature>
<gene>
    <name evidence="4" type="ORF">FLONG3_4494</name>
</gene>
<dbReference type="InterPro" id="IPR031351">
    <property type="entry name" value="NWD2_N"/>
</dbReference>
<keyword evidence="1" id="KW-0677">Repeat</keyword>
<evidence type="ECO:0000256" key="1">
    <source>
        <dbReference type="ARBA" id="ARBA00022737"/>
    </source>
</evidence>
<dbReference type="Gene3D" id="2.130.10.10">
    <property type="entry name" value="YVTN repeat-like/Quinoprotein amine dehydrogenase"/>
    <property type="match status" value="1"/>
</dbReference>
<dbReference type="PANTHER" id="PTHR10039:SF14">
    <property type="entry name" value="NACHT DOMAIN-CONTAINING PROTEIN"/>
    <property type="match status" value="1"/>
</dbReference>
<dbReference type="Proteomes" id="UP000266234">
    <property type="component" value="Unassembled WGS sequence"/>
</dbReference>
<dbReference type="Gene3D" id="3.40.50.300">
    <property type="entry name" value="P-loop containing nucleotide triphosphate hydrolases"/>
    <property type="match status" value="1"/>
</dbReference>
<dbReference type="InterPro" id="IPR027417">
    <property type="entry name" value="P-loop_NTPase"/>
</dbReference>
<proteinExistence type="predicted"/>
<comment type="caution">
    <text evidence="4">The sequence shown here is derived from an EMBL/GenBank/DDBJ whole genome shotgun (WGS) entry which is preliminary data.</text>
</comment>
<name>A0A395SYS6_9HYPO</name>
<dbReference type="STRING" id="694270.A0A395SYS6"/>
<dbReference type="Pfam" id="PF24883">
    <property type="entry name" value="NPHP3_N"/>
    <property type="match status" value="1"/>
</dbReference>
<dbReference type="SUPFAM" id="SSF50998">
    <property type="entry name" value="Quinoprotein alcohol dehydrogenase-like"/>
    <property type="match status" value="1"/>
</dbReference>
<reference evidence="4 5" key="1">
    <citation type="journal article" date="2018" name="PLoS Pathog.">
        <title>Evolution of structural diversity of trichothecenes, a family of toxins produced by plant pathogenic and entomopathogenic fungi.</title>
        <authorList>
            <person name="Proctor R.H."/>
            <person name="McCormick S.P."/>
            <person name="Kim H.S."/>
            <person name="Cardoza R.E."/>
            <person name="Stanley A.M."/>
            <person name="Lindo L."/>
            <person name="Kelly A."/>
            <person name="Brown D.W."/>
            <person name="Lee T."/>
            <person name="Vaughan M.M."/>
            <person name="Alexander N.J."/>
            <person name="Busman M."/>
            <person name="Gutierrez S."/>
        </authorList>
    </citation>
    <scope>NUCLEOTIDE SEQUENCE [LARGE SCALE GENOMIC DNA]</scope>
    <source>
        <strain evidence="4 5">NRRL 20695</strain>
    </source>
</reference>
<evidence type="ECO:0000259" key="3">
    <source>
        <dbReference type="PROSITE" id="PS50837"/>
    </source>
</evidence>
<dbReference type="EMBL" id="PXOG01000096">
    <property type="protein sequence ID" value="RGP77356.1"/>
    <property type="molecule type" value="Genomic_DNA"/>
</dbReference>
<dbReference type="OrthoDB" id="538223at2759"/>
<sequence>MQSSTLNIVQSLSATGASRVHVGNTYNTVHNYPSESDQVRALSSNDPRSDKSRIEDTKGGLLKESYMWILETPEFRAWLSDDPESRLLWIKGDPGKGKTMLLCGIIDHLLPSSKLENPESQIALSYFFCQATEPDLRNSTAVLQGLIYLLVTQNPCLMSHLKDGKRMDATHRNFMKDTRDLFRKIVADPALQETYLIVDALDECLEGLGFLLEIISDTTTYVKWIVSSRHDWRIEENFRNSSTLGLSLELNDKSVSEAVKYFIDYRTRQLVDRKRLKRNVAQEVYNHLKQHAHGTFLWVAFFPEGLREFYAQMVDRIRASDISERNLRLLAVASTVFRPLFFSEVIAMEQLDLDEETLPNVIWDCGSFLTTQEKTIVFVHQSAKDFLLKESSAFLFPSGLVQHHYDLFQRSVCVLKSLHKDMYHLVYPGVSLELAIRNRPSHDPLSGLVYAVQFWADHVREAHHLSVLYGTGKGIPFAEIVYSFLSGKFLFWLEALSLCQSIPIAGKALSFLKDLPTIMSKPVVIDLIEDALRFLLLFNPVIENYPLQVYASGLLFSPRKSLVRNMFEQYTPGFLSRQPLVDDTWSSVLSVFETPPGTRISNMSVSTISDMLVITTSDSHLLIWNASDGSMHKRRKYDNATLLTISPDLQWLAIITVRYSGDTEKHVQDTLEVHDLDSNKTLWTETLDSQQVLAMRISPDSQWLACDFPEEEFMDIDEGGGDVCGIYDTKFVPNTHLVMICDTDDMSIHLWDYQKGECKVCYNILQGGDAVMSRSANCAGTS</sequence>
<feature type="region of interest" description="Disordered" evidence="2">
    <location>
        <begin position="35"/>
        <end position="56"/>
    </location>
</feature>
<dbReference type="InterPro" id="IPR056884">
    <property type="entry name" value="NPHP3-like_N"/>
</dbReference>
<dbReference type="PROSITE" id="PS50837">
    <property type="entry name" value="NACHT"/>
    <property type="match status" value="1"/>
</dbReference>
<feature type="domain" description="NACHT" evidence="3">
    <location>
        <begin position="86"/>
        <end position="229"/>
    </location>
</feature>
<dbReference type="SUPFAM" id="SSF52540">
    <property type="entry name" value="P-loop containing nucleoside triphosphate hydrolases"/>
    <property type="match status" value="1"/>
</dbReference>
<protein>
    <recommendedName>
        <fullName evidence="3">NACHT domain-containing protein</fullName>
    </recommendedName>
</protein>
<accession>A0A395SYS6</accession>
<organism evidence="4 5">
    <name type="scientific">Fusarium longipes</name>
    <dbReference type="NCBI Taxonomy" id="694270"/>
    <lineage>
        <taxon>Eukaryota</taxon>
        <taxon>Fungi</taxon>
        <taxon>Dikarya</taxon>
        <taxon>Ascomycota</taxon>
        <taxon>Pezizomycotina</taxon>
        <taxon>Sordariomycetes</taxon>
        <taxon>Hypocreomycetidae</taxon>
        <taxon>Hypocreales</taxon>
        <taxon>Nectriaceae</taxon>
        <taxon>Fusarium</taxon>
    </lineage>
</organism>
<dbReference type="InterPro" id="IPR007111">
    <property type="entry name" value="NACHT_NTPase"/>
</dbReference>
<dbReference type="Pfam" id="PF17108">
    <property type="entry name" value="HET-S"/>
    <property type="match status" value="1"/>
</dbReference>
<dbReference type="PANTHER" id="PTHR10039">
    <property type="entry name" value="AMELOGENIN"/>
    <property type="match status" value="1"/>
</dbReference>
<evidence type="ECO:0000313" key="4">
    <source>
        <dbReference type="EMBL" id="RGP77356.1"/>
    </source>
</evidence>